<feature type="domain" description="Radical SAM core" evidence="9">
    <location>
        <begin position="151"/>
        <end position="375"/>
    </location>
</feature>
<dbReference type="EMBL" id="CP121689">
    <property type="protein sequence ID" value="WZL77132.1"/>
    <property type="molecule type" value="Genomic_DNA"/>
</dbReference>
<dbReference type="Pfam" id="PF02310">
    <property type="entry name" value="B12-binding"/>
    <property type="match status" value="1"/>
</dbReference>
<dbReference type="SFLD" id="SFLDG01082">
    <property type="entry name" value="B12-binding_domain_containing"/>
    <property type="match status" value="1"/>
</dbReference>
<dbReference type="SFLD" id="SFLDG01123">
    <property type="entry name" value="methyltransferase_(Class_B)"/>
    <property type="match status" value="1"/>
</dbReference>
<dbReference type="Gene3D" id="3.80.30.20">
    <property type="entry name" value="tm_1862 like domain"/>
    <property type="match status" value="1"/>
</dbReference>
<evidence type="ECO:0000256" key="4">
    <source>
        <dbReference type="ARBA" id="ARBA00022691"/>
    </source>
</evidence>
<dbReference type="InterPro" id="IPR051198">
    <property type="entry name" value="BchE-like"/>
</dbReference>
<name>A0ABZ2YF00_9BACT</name>
<evidence type="ECO:0000256" key="7">
    <source>
        <dbReference type="ARBA" id="ARBA00023014"/>
    </source>
</evidence>
<protein>
    <submittedName>
        <fullName evidence="10">Radical SAM protein</fullName>
    </submittedName>
</protein>
<dbReference type="PANTHER" id="PTHR43409">
    <property type="entry name" value="ANAEROBIC MAGNESIUM-PROTOPORPHYRIN IX MONOMETHYL ESTER CYCLASE-RELATED"/>
    <property type="match status" value="1"/>
</dbReference>
<evidence type="ECO:0000256" key="1">
    <source>
        <dbReference type="ARBA" id="ARBA00001966"/>
    </source>
</evidence>
<dbReference type="Gene3D" id="3.40.50.280">
    <property type="entry name" value="Cobalamin-binding domain"/>
    <property type="match status" value="1"/>
</dbReference>
<evidence type="ECO:0000259" key="8">
    <source>
        <dbReference type="PROSITE" id="PS51332"/>
    </source>
</evidence>
<dbReference type="CDD" id="cd02068">
    <property type="entry name" value="radical_SAM_B12_BD"/>
    <property type="match status" value="1"/>
</dbReference>
<evidence type="ECO:0000259" key="9">
    <source>
        <dbReference type="PROSITE" id="PS51918"/>
    </source>
</evidence>
<sequence>MKILLVAPGPNEHKKVKLVPFPQASLPLLAALTPPQHEVVIVDERAEYVPFEEQFDLVGITAMTATSQRAYQIADRFREKGTKVVLGGMHPSACPEEALQHADAVVIGEAEGLWEQLLEDLEKGELKKTYTREDFPAIYRLPPSRLDLLKCRYLLKYVFQTTRGCPHGCSFCSVSRFMGRKYRHRDIDNVIEEVSLYQDKTRIIGFLDDNIVSNPRYSKELFRALIPLKKKWVSQGTLNIADDDELISLAQKSGCIALFVGIESVNEEILKNAHKSFNKVKNYKRLIEKFHQHGIMIIGSFVFGFDEDDTSVFQKTLEFIEDAKIDFAQFSILTPLPGTEIFYQLKNENRIFTYDWSKYDFAHVVYQPARMTAEELQKGYNEVFRKFYSWPLAWKRVLRNWKYLHYFIPATLYYNWVSRHPKELPNSIPEAT</sequence>
<keyword evidence="3" id="KW-0808">Transferase</keyword>
<keyword evidence="4" id="KW-0949">S-adenosyl-L-methionine</keyword>
<dbReference type="InterPro" id="IPR006158">
    <property type="entry name" value="Cobalamin-bd"/>
</dbReference>
<dbReference type="SFLD" id="SFLDS00029">
    <property type="entry name" value="Radical_SAM"/>
    <property type="match status" value="1"/>
</dbReference>
<organism evidence="10 11">
    <name type="scientific">Thermatribacter velox</name>
    <dbReference type="NCBI Taxonomy" id="3039681"/>
    <lineage>
        <taxon>Bacteria</taxon>
        <taxon>Pseudomonadati</taxon>
        <taxon>Atribacterota</taxon>
        <taxon>Atribacteria</taxon>
        <taxon>Atribacterales</taxon>
        <taxon>Thermatribacteraceae</taxon>
        <taxon>Thermatribacter</taxon>
    </lineage>
</organism>
<proteinExistence type="predicted"/>
<evidence type="ECO:0000256" key="3">
    <source>
        <dbReference type="ARBA" id="ARBA00022679"/>
    </source>
</evidence>
<dbReference type="PROSITE" id="PS51332">
    <property type="entry name" value="B12_BINDING"/>
    <property type="match status" value="1"/>
</dbReference>
<dbReference type="PANTHER" id="PTHR43409:SF7">
    <property type="entry name" value="BLL1977 PROTEIN"/>
    <property type="match status" value="1"/>
</dbReference>
<keyword evidence="5" id="KW-0479">Metal-binding</keyword>
<keyword evidence="7" id="KW-0411">Iron-sulfur</keyword>
<accession>A0ABZ2YF00</accession>
<reference evidence="10 11" key="1">
    <citation type="submission" date="2023-03" db="EMBL/GenBank/DDBJ databases">
        <title>Novel Species.</title>
        <authorList>
            <person name="Ma S."/>
        </authorList>
    </citation>
    <scope>NUCLEOTIDE SEQUENCE [LARGE SCALE GENOMIC DNA]</scope>
    <source>
        <strain evidence="10 11">B11</strain>
    </source>
</reference>
<dbReference type="InterPro" id="IPR023404">
    <property type="entry name" value="rSAM_horseshoe"/>
</dbReference>
<dbReference type="InterPro" id="IPR007197">
    <property type="entry name" value="rSAM"/>
</dbReference>
<dbReference type="Pfam" id="PF04055">
    <property type="entry name" value="Radical_SAM"/>
    <property type="match status" value="1"/>
</dbReference>
<comment type="cofactor">
    <cofactor evidence="1">
        <name>[4Fe-4S] cluster</name>
        <dbReference type="ChEBI" id="CHEBI:49883"/>
    </cofactor>
</comment>
<evidence type="ECO:0000256" key="5">
    <source>
        <dbReference type="ARBA" id="ARBA00022723"/>
    </source>
</evidence>
<evidence type="ECO:0000256" key="2">
    <source>
        <dbReference type="ARBA" id="ARBA00022603"/>
    </source>
</evidence>
<dbReference type="Proteomes" id="UP001461341">
    <property type="component" value="Chromosome"/>
</dbReference>
<dbReference type="SMART" id="SM00729">
    <property type="entry name" value="Elp3"/>
    <property type="match status" value="1"/>
</dbReference>
<dbReference type="InterPro" id="IPR058240">
    <property type="entry name" value="rSAM_sf"/>
</dbReference>
<feature type="domain" description="B12-binding" evidence="8">
    <location>
        <begin position="1"/>
        <end position="128"/>
    </location>
</feature>
<evidence type="ECO:0000313" key="10">
    <source>
        <dbReference type="EMBL" id="WZL77132.1"/>
    </source>
</evidence>
<evidence type="ECO:0000256" key="6">
    <source>
        <dbReference type="ARBA" id="ARBA00023004"/>
    </source>
</evidence>
<dbReference type="InterPro" id="IPR006638">
    <property type="entry name" value="Elp3/MiaA/NifB-like_rSAM"/>
</dbReference>
<dbReference type="SUPFAM" id="SSF102114">
    <property type="entry name" value="Radical SAM enzymes"/>
    <property type="match status" value="1"/>
</dbReference>
<gene>
    <name evidence="10" type="ORF">QBE54_05305</name>
</gene>
<dbReference type="InterPro" id="IPR034466">
    <property type="entry name" value="Methyltransferase_Class_B"/>
</dbReference>
<keyword evidence="2" id="KW-0489">Methyltransferase</keyword>
<evidence type="ECO:0000313" key="11">
    <source>
        <dbReference type="Proteomes" id="UP001461341"/>
    </source>
</evidence>
<dbReference type="CDD" id="cd01335">
    <property type="entry name" value="Radical_SAM"/>
    <property type="match status" value="1"/>
</dbReference>
<dbReference type="PROSITE" id="PS51918">
    <property type="entry name" value="RADICAL_SAM"/>
    <property type="match status" value="1"/>
</dbReference>
<keyword evidence="6" id="KW-0408">Iron</keyword>
<dbReference type="RefSeq" id="WP_369019298.1">
    <property type="nucleotide sequence ID" value="NZ_CP121689.1"/>
</dbReference>
<keyword evidence="11" id="KW-1185">Reference proteome</keyword>